<evidence type="ECO:0000313" key="3">
    <source>
        <dbReference type="Proteomes" id="UP001500689"/>
    </source>
</evidence>
<evidence type="ECO:0000313" key="2">
    <source>
        <dbReference type="EMBL" id="GAA3528900.1"/>
    </source>
</evidence>
<dbReference type="Proteomes" id="UP001500689">
    <property type="component" value="Unassembled WGS sequence"/>
</dbReference>
<dbReference type="EMBL" id="BAAAZN010000001">
    <property type="protein sequence ID" value="GAA3528900.1"/>
    <property type="molecule type" value="Genomic_DNA"/>
</dbReference>
<sequence>MSSDAAPESVVVVGGGLIGLCCAYFLRQQGLDVTVVESNSVGSGSSRGNAGEIIPEIAAPLSTPGIVRDSLKSFLDPNSALFVQPHFSFELFRYLRRFVLSTRPTVFEKSAAQLRDFAQDSFDLFKQIESEGSGLNANTEGFLFVFDTAAAAEKSLRMQTSTTGVEAEVITGNRIRRMEPNLSAKIAAGYVLKNQWTIDPGRFIDELTKTLRAASVSIIESTRATSIGMNDQSAWVRTTDGTFDADNIVVAAGVWSRDLCRTLGVDLDLVPGKGYSFNVDLPHPFVRTIQFADVHVVATPMGDNVRIAGTMELDRRREHFSPGRIRSIIAAVDPYLAEVDWQSIRNEWVGPRPMTGDGMPIIGRIGPDTSRVMVATGHNMHGLTLGPVTGRLVAHLVTESSALSDANPFDPAINGRSKRWSHRL</sequence>
<dbReference type="InterPro" id="IPR036188">
    <property type="entry name" value="FAD/NAD-bd_sf"/>
</dbReference>
<reference evidence="3" key="1">
    <citation type="journal article" date="2019" name="Int. J. Syst. Evol. Microbiol.">
        <title>The Global Catalogue of Microorganisms (GCM) 10K type strain sequencing project: providing services to taxonomists for standard genome sequencing and annotation.</title>
        <authorList>
            <consortium name="The Broad Institute Genomics Platform"/>
            <consortium name="The Broad Institute Genome Sequencing Center for Infectious Disease"/>
            <person name="Wu L."/>
            <person name="Ma J."/>
        </authorList>
    </citation>
    <scope>NUCLEOTIDE SEQUENCE [LARGE SCALE GENOMIC DNA]</scope>
    <source>
        <strain evidence="3">JCM 16898</strain>
    </source>
</reference>
<proteinExistence type="predicted"/>
<feature type="domain" description="FAD dependent oxidoreductase" evidence="1">
    <location>
        <begin position="10"/>
        <end position="396"/>
    </location>
</feature>
<protein>
    <submittedName>
        <fullName evidence="2">FAD-dependent oxidoreductase</fullName>
    </submittedName>
</protein>
<dbReference type="Pfam" id="PF01266">
    <property type="entry name" value="DAO"/>
    <property type="match status" value="1"/>
</dbReference>
<dbReference type="PANTHER" id="PTHR13847">
    <property type="entry name" value="SARCOSINE DEHYDROGENASE-RELATED"/>
    <property type="match status" value="1"/>
</dbReference>
<dbReference type="RefSeq" id="WP_344855687.1">
    <property type="nucleotide sequence ID" value="NZ_BAAAZN010000001.1"/>
</dbReference>
<dbReference type="SUPFAM" id="SSF51905">
    <property type="entry name" value="FAD/NAD(P)-binding domain"/>
    <property type="match status" value="1"/>
</dbReference>
<accession>A0ABP6V9J0</accession>
<evidence type="ECO:0000259" key="1">
    <source>
        <dbReference type="Pfam" id="PF01266"/>
    </source>
</evidence>
<keyword evidence="3" id="KW-1185">Reference proteome</keyword>
<dbReference type="Gene3D" id="3.50.50.60">
    <property type="entry name" value="FAD/NAD(P)-binding domain"/>
    <property type="match status" value="2"/>
</dbReference>
<dbReference type="SUPFAM" id="SSF54373">
    <property type="entry name" value="FAD-linked reductases, C-terminal domain"/>
    <property type="match status" value="1"/>
</dbReference>
<organism evidence="2 3">
    <name type="scientific">Amycolatopsis ultiminotia</name>
    <dbReference type="NCBI Taxonomy" id="543629"/>
    <lineage>
        <taxon>Bacteria</taxon>
        <taxon>Bacillati</taxon>
        <taxon>Actinomycetota</taxon>
        <taxon>Actinomycetes</taxon>
        <taxon>Pseudonocardiales</taxon>
        <taxon>Pseudonocardiaceae</taxon>
        <taxon>Amycolatopsis</taxon>
    </lineage>
</organism>
<dbReference type="Gene3D" id="3.30.9.10">
    <property type="entry name" value="D-Amino Acid Oxidase, subunit A, domain 2"/>
    <property type="match status" value="1"/>
</dbReference>
<comment type="caution">
    <text evidence="2">The sequence shown here is derived from an EMBL/GenBank/DDBJ whole genome shotgun (WGS) entry which is preliminary data.</text>
</comment>
<name>A0ABP6V9J0_9PSEU</name>
<dbReference type="InterPro" id="IPR006076">
    <property type="entry name" value="FAD-dep_OxRdtase"/>
</dbReference>
<gene>
    <name evidence="2" type="ORF">GCM10022222_09950</name>
</gene>